<evidence type="ECO:0000256" key="15">
    <source>
        <dbReference type="SAM" id="Phobius"/>
    </source>
</evidence>
<feature type="region of interest" description="Disordered" evidence="14">
    <location>
        <begin position="358"/>
        <end position="380"/>
    </location>
</feature>
<name>A0AAW2NRH6_SESRA</name>
<evidence type="ECO:0000256" key="7">
    <source>
        <dbReference type="ARBA" id="ARBA00023015"/>
    </source>
</evidence>
<dbReference type="InterPro" id="IPR004827">
    <property type="entry name" value="bZIP"/>
</dbReference>
<feature type="compositionally biased region" description="Polar residues" evidence="14">
    <location>
        <begin position="676"/>
        <end position="696"/>
    </location>
</feature>
<dbReference type="Pfam" id="PF00170">
    <property type="entry name" value="bZIP_1"/>
    <property type="match status" value="1"/>
</dbReference>
<dbReference type="GO" id="GO:0006950">
    <property type="term" value="P:response to stress"/>
    <property type="evidence" value="ECO:0007669"/>
    <property type="project" value="UniProtKB-ARBA"/>
</dbReference>
<evidence type="ECO:0000256" key="4">
    <source>
        <dbReference type="ARBA" id="ARBA00022692"/>
    </source>
</evidence>
<organism evidence="17">
    <name type="scientific">Sesamum radiatum</name>
    <name type="common">Black benniseed</name>
    <dbReference type="NCBI Taxonomy" id="300843"/>
    <lineage>
        <taxon>Eukaryota</taxon>
        <taxon>Viridiplantae</taxon>
        <taxon>Streptophyta</taxon>
        <taxon>Embryophyta</taxon>
        <taxon>Tracheophyta</taxon>
        <taxon>Spermatophyta</taxon>
        <taxon>Magnoliopsida</taxon>
        <taxon>eudicotyledons</taxon>
        <taxon>Gunneridae</taxon>
        <taxon>Pentapetalae</taxon>
        <taxon>asterids</taxon>
        <taxon>lamiids</taxon>
        <taxon>Lamiales</taxon>
        <taxon>Pedaliaceae</taxon>
        <taxon>Sesamum</taxon>
    </lineage>
</organism>
<keyword evidence="11" id="KW-0325">Glycoprotein</keyword>
<keyword evidence="8" id="KW-0238">DNA-binding</keyword>
<evidence type="ECO:0000256" key="12">
    <source>
        <dbReference type="ARBA" id="ARBA00023242"/>
    </source>
</evidence>
<comment type="subunit">
    <text evidence="13">Interacts with BZIP28.</text>
</comment>
<sequence length="761" mass="82629">MADATVASVDLPPPPPETTEDDSGLSIPPLDTAFFSQNLVDDDGDNQRGFPIDDLDFDFDLDDLWLPSSDDLDDLLNTDPLQDFDAEPGPDSNFCQFAPNLDQLHAFFKSTSSELRHVSGDGDLLGDRSPNGSGILNSSSSGLESKQISGYLNVPSPESNGSNREIHEICGGNANELNCPSPESRSSGNCGSNVSEDSNNCVTRKKDCGDLLNNTVESRINKSRKSDFNSENNGNTNTKVGSSNEEEKKKARLMRNRESAQLSRQRKKHYVQELEDKVKMMHSTIQDLNAKVSYFMAENATLRQQMGGGAVPPPPMAPPPGMYQHPAMMYPWIPGASPYMIKPQGSQVPLVPIPRLKPQQAAQAPKGPKKAESKKKEGPKTKKVAGVSFLGLLFFIMLFGGLVPMINMRYGGVRESLMAGESLVGGGYYEKHHGRVLMVNGTEYGEKYGDVREYNCKRGHDSGGKPSAYEFVQLGNGSEPLVASLYVPRNDKLVKIDGNLIIHSVLASEKAMSSHGEHGGETGLAIPGDLGPPIPVPGMGRNGARYPHLRALGSGSTDKERRNSKATDGRLQQWFREGLAALAFCIYDNVATACCPSCLSLYLEIIACFLMRPMLSSGMCTEVLQFDVSPASASGAIVPATTSRNISKEQNQNSTHLRKGRNRRILRGLPIPLPESSHNISRQHTAQNSQKENLNRNNSTLPMVVSVLVDPREAADVDVDGVMGSKSLSRIFVVVLVDSVKYVTYSCVLPFMGSTPHLVSA</sequence>
<dbReference type="FunFam" id="1.20.5.170:FF:000085">
    <property type="entry name" value="bZIP transcription factor 49"/>
    <property type="match status" value="1"/>
</dbReference>
<reference evidence="17" key="2">
    <citation type="journal article" date="2024" name="Plant">
        <title>Genomic evolution and insights into agronomic trait innovations of Sesamum species.</title>
        <authorList>
            <person name="Miao H."/>
            <person name="Wang L."/>
            <person name="Qu L."/>
            <person name="Liu H."/>
            <person name="Sun Y."/>
            <person name="Le M."/>
            <person name="Wang Q."/>
            <person name="Wei S."/>
            <person name="Zheng Y."/>
            <person name="Lin W."/>
            <person name="Duan Y."/>
            <person name="Cao H."/>
            <person name="Xiong S."/>
            <person name="Wang X."/>
            <person name="Wei L."/>
            <person name="Li C."/>
            <person name="Ma Q."/>
            <person name="Ju M."/>
            <person name="Zhao R."/>
            <person name="Li G."/>
            <person name="Mu C."/>
            <person name="Tian Q."/>
            <person name="Mei H."/>
            <person name="Zhang T."/>
            <person name="Gao T."/>
            <person name="Zhang H."/>
        </authorList>
    </citation>
    <scope>NUCLEOTIDE SEQUENCE</scope>
    <source>
        <strain evidence="17">G02</strain>
    </source>
</reference>
<keyword evidence="6 15" id="KW-1133">Transmembrane helix</keyword>
<accession>A0AAW2NRH6</accession>
<evidence type="ECO:0000256" key="3">
    <source>
        <dbReference type="ARBA" id="ARBA00007163"/>
    </source>
</evidence>
<dbReference type="GO" id="GO:0003677">
    <property type="term" value="F:DNA binding"/>
    <property type="evidence" value="ECO:0007669"/>
    <property type="project" value="UniProtKB-KW"/>
</dbReference>
<keyword evidence="4 15" id="KW-0812">Transmembrane</keyword>
<evidence type="ECO:0000313" key="17">
    <source>
        <dbReference type="EMBL" id="KAL0346139.1"/>
    </source>
</evidence>
<dbReference type="PANTHER" id="PTHR47416:SF3">
    <property type="entry name" value="BZIP TRANSCRIPTION FACTOR 17-RELATED"/>
    <property type="match status" value="1"/>
</dbReference>
<gene>
    <name evidence="17" type="ORF">Sradi_4445200</name>
</gene>
<feature type="compositionally biased region" description="Polar residues" evidence="14">
    <location>
        <begin position="229"/>
        <end position="243"/>
    </location>
</feature>
<feature type="domain" description="BZIP" evidence="16">
    <location>
        <begin position="246"/>
        <end position="306"/>
    </location>
</feature>
<evidence type="ECO:0000256" key="5">
    <source>
        <dbReference type="ARBA" id="ARBA00022824"/>
    </source>
</evidence>
<evidence type="ECO:0000256" key="1">
    <source>
        <dbReference type="ARBA" id="ARBA00004123"/>
    </source>
</evidence>
<dbReference type="PANTHER" id="PTHR47416">
    <property type="entry name" value="BASIC-LEUCINE ZIPPER TRANSCRIPTION FACTOR F-RELATED"/>
    <property type="match status" value="1"/>
</dbReference>
<keyword evidence="5" id="KW-0256">Endoplasmic reticulum</keyword>
<evidence type="ECO:0000256" key="8">
    <source>
        <dbReference type="ARBA" id="ARBA00023125"/>
    </source>
</evidence>
<dbReference type="GO" id="GO:0003700">
    <property type="term" value="F:DNA-binding transcription factor activity"/>
    <property type="evidence" value="ECO:0007669"/>
    <property type="project" value="InterPro"/>
</dbReference>
<evidence type="ECO:0000256" key="11">
    <source>
        <dbReference type="ARBA" id="ARBA00023180"/>
    </source>
</evidence>
<dbReference type="InterPro" id="IPR046347">
    <property type="entry name" value="bZIP_sf"/>
</dbReference>
<comment type="similarity">
    <text evidence="3">Belongs to the bZIP family.</text>
</comment>
<keyword evidence="12" id="KW-0539">Nucleus</keyword>
<dbReference type="SUPFAM" id="SSF57959">
    <property type="entry name" value="Leucine zipper domain"/>
    <property type="match status" value="1"/>
</dbReference>
<evidence type="ECO:0000256" key="9">
    <source>
        <dbReference type="ARBA" id="ARBA00023136"/>
    </source>
</evidence>
<dbReference type="Gene3D" id="1.20.5.170">
    <property type="match status" value="1"/>
</dbReference>
<dbReference type="PROSITE" id="PS50217">
    <property type="entry name" value="BZIP"/>
    <property type="match status" value="1"/>
</dbReference>
<dbReference type="SMART" id="SM00338">
    <property type="entry name" value="BRLZ"/>
    <property type="match status" value="1"/>
</dbReference>
<protein>
    <submittedName>
        <fullName evidence="17">BZIP transcription factor 17</fullName>
    </submittedName>
</protein>
<feature type="region of interest" description="Disordered" evidence="14">
    <location>
        <begin position="219"/>
        <end position="267"/>
    </location>
</feature>
<feature type="transmembrane region" description="Helical" evidence="15">
    <location>
        <begin position="384"/>
        <end position="406"/>
    </location>
</feature>
<feature type="region of interest" description="Disordered" evidence="14">
    <location>
        <begin position="673"/>
        <end position="696"/>
    </location>
</feature>
<proteinExistence type="inferred from homology"/>
<feature type="compositionally biased region" description="Basic and acidic residues" evidence="14">
    <location>
        <begin position="369"/>
        <end position="380"/>
    </location>
</feature>
<evidence type="ECO:0000256" key="14">
    <source>
        <dbReference type="SAM" id="MobiDB-lite"/>
    </source>
</evidence>
<dbReference type="EMBL" id="JACGWJ010000019">
    <property type="protein sequence ID" value="KAL0346139.1"/>
    <property type="molecule type" value="Genomic_DNA"/>
</dbReference>
<dbReference type="GO" id="GO:0005634">
    <property type="term" value="C:nucleus"/>
    <property type="evidence" value="ECO:0007669"/>
    <property type="project" value="UniProtKB-SubCell"/>
</dbReference>
<feature type="region of interest" description="Disordered" evidence="14">
    <location>
        <begin position="1"/>
        <end position="28"/>
    </location>
</feature>
<evidence type="ECO:0000259" key="16">
    <source>
        <dbReference type="PROSITE" id="PS50217"/>
    </source>
</evidence>
<keyword evidence="9 15" id="KW-0472">Membrane</keyword>
<evidence type="ECO:0000256" key="6">
    <source>
        <dbReference type="ARBA" id="ARBA00022989"/>
    </source>
</evidence>
<keyword evidence="7" id="KW-0805">Transcription regulation</keyword>
<feature type="compositionally biased region" description="Low complexity" evidence="14">
    <location>
        <begin position="129"/>
        <end position="143"/>
    </location>
</feature>
<keyword evidence="10" id="KW-0804">Transcription</keyword>
<feature type="region of interest" description="Disordered" evidence="14">
    <location>
        <begin position="119"/>
        <end position="143"/>
    </location>
</feature>
<evidence type="ECO:0000256" key="2">
    <source>
        <dbReference type="ARBA" id="ARBA00004389"/>
    </source>
</evidence>
<dbReference type="AlphaFoldDB" id="A0AAW2NRH6"/>
<comment type="caution">
    <text evidence="17">The sequence shown here is derived from an EMBL/GenBank/DDBJ whole genome shotgun (WGS) entry which is preliminary data.</text>
</comment>
<evidence type="ECO:0000256" key="10">
    <source>
        <dbReference type="ARBA" id="ARBA00023163"/>
    </source>
</evidence>
<comment type="subcellular location">
    <subcellularLocation>
        <location evidence="2">Endoplasmic reticulum membrane</location>
        <topology evidence="2">Single-pass membrane protein</topology>
    </subcellularLocation>
    <subcellularLocation>
        <location evidence="1">Nucleus</location>
    </subcellularLocation>
</comment>
<evidence type="ECO:0000256" key="13">
    <source>
        <dbReference type="ARBA" id="ARBA00065888"/>
    </source>
</evidence>
<dbReference type="GO" id="GO:0005789">
    <property type="term" value="C:endoplasmic reticulum membrane"/>
    <property type="evidence" value="ECO:0007669"/>
    <property type="project" value="UniProtKB-SubCell"/>
</dbReference>
<reference evidence="17" key="1">
    <citation type="submission" date="2020-06" db="EMBL/GenBank/DDBJ databases">
        <authorList>
            <person name="Li T."/>
            <person name="Hu X."/>
            <person name="Zhang T."/>
            <person name="Song X."/>
            <person name="Zhang H."/>
            <person name="Dai N."/>
            <person name="Sheng W."/>
            <person name="Hou X."/>
            <person name="Wei L."/>
        </authorList>
    </citation>
    <scope>NUCLEOTIDE SEQUENCE</scope>
    <source>
        <strain evidence="17">G02</strain>
        <tissue evidence="17">Leaf</tissue>
    </source>
</reference>
<dbReference type="CDD" id="cd14704">
    <property type="entry name" value="bZIP_HY5-like"/>
    <property type="match status" value="1"/>
</dbReference>